<evidence type="ECO:0000313" key="3">
    <source>
        <dbReference type="Proteomes" id="UP000238348"/>
    </source>
</evidence>
<evidence type="ECO:0000256" key="1">
    <source>
        <dbReference type="SAM" id="MobiDB-lite"/>
    </source>
</evidence>
<evidence type="ECO:0000313" key="2">
    <source>
        <dbReference type="EMBL" id="AUX45562.1"/>
    </source>
</evidence>
<sequence>MRNAIDLIVQELLRRHRPTGRVDLNDIAEVVGHRAVSYEEVEYIVDRLEAEGFRVAEPLDEDDIAVLRAVLVSARELAARLGRKPTVVEISQASGHAPHTVRRAMEQAGRARAR</sequence>
<dbReference type="Gene3D" id="1.10.10.10">
    <property type="entry name" value="Winged helix-like DNA-binding domain superfamily/Winged helix DNA-binding domain"/>
    <property type="match status" value="1"/>
</dbReference>
<dbReference type="EMBL" id="CP012673">
    <property type="protein sequence ID" value="AUX45562.1"/>
    <property type="molecule type" value="Genomic_DNA"/>
</dbReference>
<reference evidence="2 3" key="1">
    <citation type="submission" date="2015-09" db="EMBL/GenBank/DDBJ databases">
        <title>Sorangium comparison.</title>
        <authorList>
            <person name="Zaburannyi N."/>
            <person name="Bunk B."/>
            <person name="Overmann J."/>
            <person name="Mueller R."/>
        </authorList>
    </citation>
    <scope>NUCLEOTIDE SEQUENCE [LARGE SCALE GENOMIC DNA]</scope>
    <source>
        <strain evidence="2 3">So ce26</strain>
    </source>
</reference>
<name>A0A2L0F1U9_SORCE</name>
<accession>A0A2L0F1U9</accession>
<gene>
    <name evidence="2" type="ORF">SOCE26_070560</name>
</gene>
<proteinExistence type="predicted"/>
<feature type="region of interest" description="Disordered" evidence="1">
    <location>
        <begin position="92"/>
        <end position="114"/>
    </location>
</feature>
<evidence type="ECO:0008006" key="4">
    <source>
        <dbReference type="Google" id="ProtNLM"/>
    </source>
</evidence>
<protein>
    <recommendedName>
        <fullName evidence="4">RNA polymerase sigma-70 region 3 domain-containing protein</fullName>
    </recommendedName>
</protein>
<dbReference type="InterPro" id="IPR036388">
    <property type="entry name" value="WH-like_DNA-bd_sf"/>
</dbReference>
<organism evidence="2 3">
    <name type="scientific">Sorangium cellulosum</name>
    <name type="common">Polyangium cellulosum</name>
    <dbReference type="NCBI Taxonomy" id="56"/>
    <lineage>
        <taxon>Bacteria</taxon>
        <taxon>Pseudomonadati</taxon>
        <taxon>Myxococcota</taxon>
        <taxon>Polyangia</taxon>
        <taxon>Polyangiales</taxon>
        <taxon>Polyangiaceae</taxon>
        <taxon>Sorangium</taxon>
    </lineage>
</organism>
<dbReference type="RefSeq" id="WP_104983922.1">
    <property type="nucleotide sequence ID" value="NZ_CP012673.1"/>
</dbReference>
<dbReference type="AlphaFoldDB" id="A0A2L0F1U9"/>
<dbReference type="Proteomes" id="UP000238348">
    <property type="component" value="Chromosome"/>
</dbReference>
<dbReference type="OrthoDB" id="5524545at2"/>